<dbReference type="AlphaFoldDB" id="A0A8T0S1I1"/>
<feature type="compositionally biased region" description="Polar residues" evidence="1">
    <location>
        <begin position="37"/>
        <end position="57"/>
    </location>
</feature>
<protein>
    <submittedName>
        <fullName evidence="2">Uncharacterized protein</fullName>
    </submittedName>
</protein>
<name>A0A8T0S1I1_PANVG</name>
<organism evidence="2 3">
    <name type="scientific">Panicum virgatum</name>
    <name type="common">Blackwell switchgrass</name>
    <dbReference type="NCBI Taxonomy" id="38727"/>
    <lineage>
        <taxon>Eukaryota</taxon>
        <taxon>Viridiplantae</taxon>
        <taxon>Streptophyta</taxon>
        <taxon>Embryophyta</taxon>
        <taxon>Tracheophyta</taxon>
        <taxon>Spermatophyta</taxon>
        <taxon>Magnoliopsida</taxon>
        <taxon>Liliopsida</taxon>
        <taxon>Poales</taxon>
        <taxon>Poaceae</taxon>
        <taxon>PACMAD clade</taxon>
        <taxon>Panicoideae</taxon>
        <taxon>Panicodae</taxon>
        <taxon>Paniceae</taxon>
        <taxon>Panicinae</taxon>
        <taxon>Panicum</taxon>
        <taxon>Panicum sect. Hiantes</taxon>
    </lineage>
</organism>
<feature type="region of interest" description="Disordered" evidence="1">
    <location>
        <begin position="29"/>
        <end position="60"/>
    </location>
</feature>
<gene>
    <name evidence="2" type="ORF">PVAP13_5NG580900</name>
</gene>
<reference evidence="2 3" key="1">
    <citation type="submission" date="2020-05" db="EMBL/GenBank/DDBJ databases">
        <title>WGS assembly of Panicum virgatum.</title>
        <authorList>
            <person name="Lovell J.T."/>
            <person name="Jenkins J."/>
            <person name="Shu S."/>
            <person name="Juenger T.E."/>
            <person name="Schmutz J."/>
        </authorList>
    </citation>
    <scope>NUCLEOTIDE SEQUENCE [LARGE SCALE GENOMIC DNA]</scope>
    <source>
        <strain evidence="3">cv. AP13</strain>
    </source>
</reference>
<evidence type="ECO:0000313" key="2">
    <source>
        <dbReference type="EMBL" id="KAG2592802.1"/>
    </source>
</evidence>
<sequence>MPLVLTRALRFLQPKETAAAAPMGTAVVPVPRGRSSGRFSTPTACDSSAGPTSSPLTTGDRLRRQMQSTGEDRATGHWLHCAKQGEAIGGENCASFRAESCQERIQAKDNAVAVL</sequence>
<dbReference type="Proteomes" id="UP000823388">
    <property type="component" value="Chromosome 5N"/>
</dbReference>
<accession>A0A8T0S1I1</accession>
<comment type="caution">
    <text evidence="2">The sequence shown here is derived from an EMBL/GenBank/DDBJ whole genome shotgun (WGS) entry which is preliminary data.</text>
</comment>
<evidence type="ECO:0000313" key="3">
    <source>
        <dbReference type="Proteomes" id="UP000823388"/>
    </source>
</evidence>
<proteinExistence type="predicted"/>
<evidence type="ECO:0000256" key="1">
    <source>
        <dbReference type="SAM" id="MobiDB-lite"/>
    </source>
</evidence>
<dbReference type="EMBL" id="CM029046">
    <property type="protein sequence ID" value="KAG2592802.1"/>
    <property type="molecule type" value="Genomic_DNA"/>
</dbReference>
<keyword evidence="3" id="KW-1185">Reference proteome</keyword>